<reference evidence="1" key="1">
    <citation type="submission" date="2018-01" db="EMBL/GenBank/DDBJ databases">
        <title>An insight into the sialome of Amazonian anophelines.</title>
        <authorList>
            <person name="Ribeiro J.M."/>
            <person name="Scarpassa V."/>
            <person name="Calvo E."/>
        </authorList>
    </citation>
    <scope>NUCLEOTIDE SEQUENCE</scope>
    <source>
        <tissue evidence="1">Salivary glands</tissue>
    </source>
</reference>
<sequence length="73" mass="8126">MRSKFSCCFRCTGRMLISLSASLMLAVRIVNTAYTSSKRGRKSTNSFPCTSLYFSSRSSINRTIACAVRQVSE</sequence>
<dbReference type="EMBL" id="GGFJ01014187">
    <property type="protein sequence ID" value="MBW63328.1"/>
    <property type="molecule type" value="Transcribed_RNA"/>
</dbReference>
<evidence type="ECO:0000313" key="1">
    <source>
        <dbReference type="EMBL" id="MBW63328.1"/>
    </source>
</evidence>
<dbReference type="AlphaFoldDB" id="A0A2M4CEG9"/>
<proteinExistence type="predicted"/>
<name>A0A2M4CEG9_9DIPT</name>
<organism evidence="1">
    <name type="scientific">Anopheles marajoara</name>
    <dbReference type="NCBI Taxonomy" id="58244"/>
    <lineage>
        <taxon>Eukaryota</taxon>
        <taxon>Metazoa</taxon>
        <taxon>Ecdysozoa</taxon>
        <taxon>Arthropoda</taxon>
        <taxon>Hexapoda</taxon>
        <taxon>Insecta</taxon>
        <taxon>Pterygota</taxon>
        <taxon>Neoptera</taxon>
        <taxon>Endopterygota</taxon>
        <taxon>Diptera</taxon>
        <taxon>Nematocera</taxon>
        <taxon>Culicoidea</taxon>
        <taxon>Culicidae</taxon>
        <taxon>Anophelinae</taxon>
        <taxon>Anopheles</taxon>
    </lineage>
</organism>
<protein>
    <submittedName>
        <fullName evidence="1">Putative secreted protein</fullName>
    </submittedName>
</protein>
<accession>A0A2M4CEG9</accession>